<dbReference type="OrthoDB" id="78222at2759"/>
<protein>
    <recommendedName>
        <fullName evidence="4">Transmembrane protein</fullName>
    </recommendedName>
</protein>
<keyword evidence="3" id="KW-1185">Reference proteome</keyword>
<feature type="transmembrane region" description="Helical" evidence="1">
    <location>
        <begin position="138"/>
        <end position="160"/>
    </location>
</feature>
<keyword evidence="1" id="KW-0472">Membrane</keyword>
<proteinExistence type="predicted"/>
<sequence>MNIEISQLLQFGSYNSPVEFARASLFNSSDVAYGVFAWNYLYDWALGKREVVSFQGDIGTINLLSSLAAPTASTPDPLEIPTNLSFYCRLCIQYTTLTMAVVAAVTAAYCIITRFCFEGINMSELNRVGAVVWVGRPLLFLRSVVAIALLSTASASLVQIGGAVNDAPPPLLTVLSGSEATWLILILTDVFIFATKDNTNRYSLASTLILQCL</sequence>
<feature type="transmembrane region" description="Helical" evidence="1">
    <location>
        <begin position="172"/>
        <end position="194"/>
    </location>
</feature>
<evidence type="ECO:0000256" key="1">
    <source>
        <dbReference type="SAM" id="Phobius"/>
    </source>
</evidence>
<dbReference type="EMBL" id="JNBR01000738">
    <property type="protein sequence ID" value="OQR89763.1"/>
    <property type="molecule type" value="Genomic_DNA"/>
</dbReference>
<accession>A0A1V9YVW4</accession>
<gene>
    <name evidence="2" type="ORF">ACHHYP_20246</name>
</gene>
<reference evidence="2 3" key="1">
    <citation type="journal article" date="2014" name="Genome Biol. Evol.">
        <title>The secreted proteins of Achlya hypogyna and Thraustotheca clavata identify the ancestral oomycete secretome and reveal gene acquisitions by horizontal gene transfer.</title>
        <authorList>
            <person name="Misner I."/>
            <person name="Blouin N."/>
            <person name="Leonard G."/>
            <person name="Richards T.A."/>
            <person name="Lane C.E."/>
        </authorList>
    </citation>
    <scope>NUCLEOTIDE SEQUENCE [LARGE SCALE GENOMIC DNA]</scope>
    <source>
        <strain evidence="2 3">ATCC 48635</strain>
    </source>
</reference>
<evidence type="ECO:0008006" key="4">
    <source>
        <dbReference type="Google" id="ProtNLM"/>
    </source>
</evidence>
<comment type="caution">
    <text evidence="2">The sequence shown here is derived from an EMBL/GenBank/DDBJ whole genome shotgun (WGS) entry which is preliminary data.</text>
</comment>
<feature type="transmembrane region" description="Helical" evidence="1">
    <location>
        <begin position="94"/>
        <end position="117"/>
    </location>
</feature>
<organism evidence="2 3">
    <name type="scientific">Achlya hypogyna</name>
    <name type="common">Oomycete</name>
    <name type="synonym">Protoachlya hypogyna</name>
    <dbReference type="NCBI Taxonomy" id="1202772"/>
    <lineage>
        <taxon>Eukaryota</taxon>
        <taxon>Sar</taxon>
        <taxon>Stramenopiles</taxon>
        <taxon>Oomycota</taxon>
        <taxon>Saprolegniomycetes</taxon>
        <taxon>Saprolegniales</taxon>
        <taxon>Achlyaceae</taxon>
        <taxon>Achlya</taxon>
    </lineage>
</organism>
<keyword evidence="1" id="KW-1133">Transmembrane helix</keyword>
<evidence type="ECO:0000313" key="3">
    <source>
        <dbReference type="Proteomes" id="UP000243579"/>
    </source>
</evidence>
<keyword evidence="1" id="KW-0812">Transmembrane</keyword>
<name>A0A1V9YVW4_ACHHY</name>
<dbReference type="Proteomes" id="UP000243579">
    <property type="component" value="Unassembled WGS sequence"/>
</dbReference>
<dbReference type="AlphaFoldDB" id="A0A1V9YVW4"/>
<evidence type="ECO:0000313" key="2">
    <source>
        <dbReference type="EMBL" id="OQR89763.1"/>
    </source>
</evidence>